<dbReference type="EMBL" id="SMFZ01000001">
    <property type="protein sequence ID" value="TCK24910.1"/>
    <property type="molecule type" value="Genomic_DNA"/>
</dbReference>
<reference evidence="2 3" key="1">
    <citation type="submission" date="2019-03" db="EMBL/GenBank/DDBJ databases">
        <title>Sequencing the genomes of 1000 actinobacteria strains.</title>
        <authorList>
            <person name="Klenk H.-P."/>
        </authorList>
    </citation>
    <scope>NUCLEOTIDE SEQUENCE [LARGE SCALE GENOMIC DNA]</scope>
    <source>
        <strain evidence="2 3">DSM 44969</strain>
    </source>
</reference>
<comment type="caution">
    <text evidence="2">The sequence shown here is derived from an EMBL/GenBank/DDBJ whole genome shotgun (WGS) entry which is preliminary data.</text>
</comment>
<proteinExistence type="predicted"/>
<feature type="transmembrane region" description="Helical" evidence="1">
    <location>
        <begin position="6"/>
        <end position="39"/>
    </location>
</feature>
<keyword evidence="1" id="KW-0812">Transmembrane</keyword>
<protein>
    <recommendedName>
        <fullName evidence="4">Small integral membrane protein DUF2273</fullName>
    </recommendedName>
</protein>
<organism evidence="2 3">
    <name type="scientific">Pseudonocardia endophytica</name>
    <dbReference type="NCBI Taxonomy" id="401976"/>
    <lineage>
        <taxon>Bacteria</taxon>
        <taxon>Bacillati</taxon>
        <taxon>Actinomycetota</taxon>
        <taxon>Actinomycetes</taxon>
        <taxon>Pseudonocardiales</taxon>
        <taxon>Pseudonocardiaceae</taxon>
        <taxon>Pseudonocardia</taxon>
    </lineage>
</organism>
<evidence type="ECO:0000256" key="1">
    <source>
        <dbReference type="SAM" id="Phobius"/>
    </source>
</evidence>
<keyword evidence="1" id="KW-1133">Transmembrane helix</keyword>
<dbReference type="Proteomes" id="UP000295560">
    <property type="component" value="Unassembled WGS sequence"/>
</dbReference>
<evidence type="ECO:0000313" key="3">
    <source>
        <dbReference type="Proteomes" id="UP000295560"/>
    </source>
</evidence>
<dbReference type="OrthoDB" id="4954175at2"/>
<dbReference type="AlphaFoldDB" id="A0A4R1HVZ9"/>
<dbReference type="RefSeq" id="WP_132421290.1">
    <property type="nucleotide sequence ID" value="NZ_SMFZ01000001.1"/>
</dbReference>
<sequence length="59" mass="5792">MNSTQIGLLAGLLLGVAGAVGGFVAFIITLVLGAAGLIVGRVLDGELDVSGVLGRGKDR</sequence>
<accession>A0A4R1HVZ9</accession>
<evidence type="ECO:0008006" key="4">
    <source>
        <dbReference type="Google" id="ProtNLM"/>
    </source>
</evidence>
<evidence type="ECO:0000313" key="2">
    <source>
        <dbReference type="EMBL" id="TCK24910.1"/>
    </source>
</evidence>
<gene>
    <name evidence="2" type="ORF">EV378_0705</name>
</gene>
<name>A0A4R1HVZ9_PSEEN</name>
<keyword evidence="1" id="KW-0472">Membrane</keyword>
<keyword evidence="3" id="KW-1185">Reference proteome</keyword>